<dbReference type="Proteomes" id="UP000823775">
    <property type="component" value="Unassembled WGS sequence"/>
</dbReference>
<accession>A0ABS8S4T7</accession>
<gene>
    <name evidence="1" type="ORF">HAX54_022605</name>
</gene>
<name>A0ABS8S4T7_DATST</name>
<organism evidence="1 2">
    <name type="scientific">Datura stramonium</name>
    <name type="common">Jimsonweed</name>
    <name type="synonym">Common thornapple</name>
    <dbReference type="NCBI Taxonomy" id="4076"/>
    <lineage>
        <taxon>Eukaryota</taxon>
        <taxon>Viridiplantae</taxon>
        <taxon>Streptophyta</taxon>
        <taxon>Embryophyta</taxon>
        <taxon>Tracheophyta</taxon>
        <taxon>Spermatophyta</taxon>
        <taxon>Magnoliopsida</taxon>
        <taxon>eudicotyledons</taxon>
        <taxon>Gunneridae</taxon>
        <taxon>Pentapetalae</taxon>
        <taxon>asterids</taxon>
        <taxon>lamiids</taxon>
        <taxon>Solanales</taxon>
        <taxon>Solanaceae</taxon>
        <taxon>Solanoideae</taxon>
        <taxon>Datureae</taxon>
        <taxon>Datura</taxon>
    </lineage>
</organism>
<evidence type="ECO:0000313" key="1">
    <source>
        <dbReference type="EMBL" id="MCD7453899.1"/>
    </source>
</evidence>
<sequence>MTQWDVQCLHELEQGIDVVMVKTVTCKMLRYVDMSRCTEGCGLALASYRFSLSDDDNVLEKAFEISVRLFSNISALEILSYSSYINRKGRLQYPED</sequence>
<protein>
    <submittedName>
        <fullName evidence="1">Uncharacterized protein</fullName>
    </submittedName>
</protein>
<keyword evidence="2" id="KW-1185">Reference proteome</keyword>
<comment type="caution">
    <text evidence="1">The sequence shown here is derived from an EMBL/GenBank/DDBJ whole genome shotgun (WGS) entry which is preliminary data.</text>
</comment>
<evidence type="ECO:0000313" key="2">
    <source>
        <dbReference type="Proteomes" id="UP000823775"/>
    </source>
</evidence>
<proteinExistence type="predicted"/>
<reference evidence="1 2" key="1">
    <citation type="journal article" date="2021" name="BMC Genomics">
        <title>Datura genome reveals duplications of psychoactive alkaloid biosynthetic genes and high mutation rate following tissue culture.</title>
        <authorList>
            <person name="Rajewski A."/>
            <person name="Carter-House D."/>
            <person name="Stajich J."/>
            <person name="Litt A."/>
        </authorList>
    </citation>
    <scope>NUCLEOTIDE SEQUENCE [LARGE SCALE GENOMIC DNA]</scope>
    <source>
        <strain evidence="1">AR-01</strain>
    </source>
</reference>
<dbReference type="EMBL" id="JACEIK010000273">
    <property type="protein sequence ID" value="MCD7453899.1"/>
    <property type="molecule type" value="Genomic_DNA"/>
</dbReference>